<dbReference type="CDD" id="cd21037">
    <property type="entry name" value="MLKL_NTD"/>
    <property type="match status" value="1"/>
</dbReference>
<dbReference type="InterPro" id="IPR036537">
    <property type="entry name" value="Adaptor_Cbl_N_dom_sf"/>
</dbReference>
<protein>
    <submittedName>
        <fullName evidence="2">Uncharacterized protein</fullName>
    </submittedName>
</protein>
<dbReference type="AlphaFoldDB" id="A0A9P6JKG7"/>
<dbReference type="EMBL" id="MU157907">
    <property type="protein sequence ID" value="KAF9523938.1"/>
    <property type="molecule type" value="Genomic_DNA"/>
</dbReference>
<evidence type="ECO:0000256" key="1">
    <source>
        <dbReference type="SAM" id="MobiDB-lite"/>
    </source>
</evidence>
<comment type="caution">
    <text evidence="2">The sequence shown here is derived from an EMBL/GenBank/DDBJ whole genome shotgun (WGS) entry which is preliminary data.</text>
</comment>
<dbReference type="OrthoDB" id="192148at2759"/>
<reference evidence="2" key="1">
    <citation type="submission" date="2020-11" db="EMBL/GenBank/DDBJ databases">
        <authorList>
            <consortium name="DOE Joint Genome Institute"/>
            <person name="Ahrendt S."/>
            <person name="Riley R."/>
            <person name="Andreopoulos W."/>
            <person name="Labutti K."/>
            <person name="Pangilinan J."/>
            <person name="Ruiz-Duenas F.J."/>
            <person name="Barrasa J.M."/>
            <person name="Sanchez-Garcia M."/>
            <person name="Camarero S."/>
            <person name="Miyauchi S."/>
            <person name="Serrano A."/>
            <person name="Linde D."/>
            <person name="Babiker R."/>
            <person name="Drula E."/>
            <person name="Ayuso-Fernandez I."/>
            <person name="Pacheco R."/>
            <person name="Padilla G."/>
            <person name="Ferreira P."/>
            <person name="Barriuso J."/>
            <person name="Kellner H."/>
            <person name="Castanera R."/>
            <person name="Alfaro M."/>
            <person name="Ramirez L."/>
            <person name="Pisabarro A.G."/>
            <person name="Kuo A."/>
            <person name="Tritt A."/>
            <person name="Lipzen A."/>
            <person name="He G."/>
            <person name="Yan M."/>
            <person name="Ng V."/>
            <person name="Cullen D."/>
            <person name="Martin F."/>
            <person name="Rosso M.-N."/>
            <person name="Henrissat B."/>
            <person name="Hibbett D."/>
            <person name="Martinez A.T."/>
            <person name="Grigoriev I.V."/>
        </authorList>
    </citation>
    <scope>NUCLEOTIDE SEQUENCE</scope>
    <source>
        <strain evidence="2">CBS 506.95</strain>
    </source>
</reference>
<dbReference type="InterPro" id="IPR059179">
    <property type="entry name" value="MLKL-like_MCAfunc"/>
</dbReference>
<evidence type="ECO:0000313" key="3">
    <source>
        <dbReference type="Proteomes" id="UP000807306"/>
    </source>
</evidence>
<feature type="region of interest" description="Disordered" evidence="1">
    <location>
        <begin position="247"/>
        <end position="356"/>
    </location>
</feature>
<dbReference type="Gene3D" id="1.20.930.20">
    <property type="entry name" value="Adaptor protein Cbl, N-terminal domain"/>
    <property type="match status" value="1"/>
</dbReference>
<keyword evidence="3" id="KW-1185">Reference proteome</keyword>
<feature type="compositionally biased region" description="Basic and acidic residues" evidence="1">
    <location>
        <begin position="260"/>
        <end position="316"/>
    </location>
</feature>
<feature type="compositionally biased region" description="Polar residues" evidence="1">
    <location>
        <begin position="325"/>
        <end position="342"/>
    </location>
</feature>
<dbReference type="Proteomes" id="UP000807306">
    <property type="component" value="Unassembled WGS sequence"/>
</dbReference>
<dbReference type="GO" id="GO:0007166">
    <property type="term" value="P:cell surface receptor signaling pathway"/>
    <property type="evidence" value="ECO:0007669"/>
    <property type="project" value="InterPro"/>
</dbReference>
<sequence length="356" mass="40572">MTRKHDKQKAKNEENEGSNLTDEVLATAHLILDGIAKGGPGIGVVPFLQTAAQATLSIVQTINTVRDNKEDLHELAQEAQNLILTIYEIYETSEDKKAWPGKGLEGPLKDLISTLQKTARLAQRRAKRNVVWRFLTSMIDTRKITKYRRALEEAKSRFTVTSQIKTNEMLQKLEGQVGAAIRQDQQTEQVKEAKVELKQANLANVEEEKKEADVQAKQVTQKLKADIDLNQEKLRRVDQQAKEREEKLRKAELEVEEAEEERRKAKEQREADEKYETRLKELQERKEAAIRGKDEDKQQSRDLSAQRRREEEEARRSSQRPNPVVPTTANHNGGVSFFNSANGVDISGNPIFKVNA</sequence>
<feature type="region of interest" description="Disordered" evidence="1">
    <location>
        <begin position="1"/>
        <end position="20"/>
    </location>
</feature>
<organism evidence="2 3">
    <name type="scientific">Crepidotus variabilis</name>
    <dbReference type="NCBI Taxonomy" id="179855"/>
    <lineage>
        <taxon>Eukaryota</taxon>
        <taxon>Fungi</taxon>
        <taxon>Dikarya</taxon>
        <taxon>Basidiomycota</taxon>
        <taxon>Agaricomycotina</taxon>
        <taxon>Agaricomycetes</taxon>
        <taxon>Agaricomycetidae</taxon>
        <taxon>Agaricales</taxon>
        <taxon>Agaricineae</taxon>
        <taxon>Crepidotaceae</taxon>
        <taxon>Crepidotus</taxon>
    </lineage>
</organism>
<name>A0A9P6JKG7_9AGAR</name>
<evidence type="ECO:0000313" key="2">
    <source>
        <dbReference type="EMBL" id="KAF9523938.1"/>
    </source>
</evidence>
<accession>A0A9P6JKG7</accession>
<proteinExistence type="predicted"/>
<gene>
    <name evidence="2" type="ORF">CPB83DRAFT_949029</name>
</gene>